<evidence type="ECO:0000313" key="2">
    <source>
        <dbReference type="Proteomes" id="UP001501116"/>
    </source>
</evidence>
<dbReference type="Proteomes" id="UP001501116">
    <property type="component" value="Unassembled WGS sequence"/>
</dbReference>
<sequence>MLVGYGGLVNVMDEFEPVSRTTVDSRRRVSVGQVISAAPGTRYSVLEGSDGSILLRPVRHAATAKESSDA</sequence>
<gene>
    <name evidence="1" type="ORF">GCM10009754_70150</name>
</gene>
<organism evidence="1 2">
    <name type="scientific">Amycolatopsis minnesotensis</name>
    <dbReference type="NCBI Taxonomy" id="337894"/>
    <lineage>
        <taxon>Bacteria</taxon>
        <taxon>Bacillati</taxon>
        <taxon>Actinomycetota</taxon>
        <taxon>Actinomycetes</taxon>
        <taxon>Pseudonocardiales</taxon>
        <taxon>Pseudonocardiaceae</taxon>
        <taxon>Amycolatopsis</taxon>
    </lineage>
</organism>
<comment type="caution">
    <text evidence="1">The sequence shown here is derived from an EMBL/GenBank/DDBJ whole genome shotgun (WGS) entry which is preliminary data.</text>
</comment>
<reference evidence="1 2" key="1">
    <citation type="journal article" date="2019" name="Int. J. Syst. Evol. Microbiol.">
        <title>The Global Catalogue of Microorganisms (GCM) 10K type strain sequencing project: providing services to taxonomists for standard genome sequencing and annotation.</title>
        <authorList>
            <consortium name="The Broad Institute Genomics Platform"/>
            <consortium name="The Broad Institute Genome Sequencing Center for Infectious Disease"/>
            <person name="Wu L."/>
            <person name="Ma J."/>
        </authorList>
    </citation>
    <scope>NUCLEOTIDE SEQUENCE [LARGE SCALE GENOMIC DNA]</scope>
    <source>
        <strain evidence="1 2">JCM 14545</strain>
    </source>
</reference>
<protein>
    <submittedName>
        <fullName evidence="1">Uncharacterized protein</fullName>
    </submittedName>
</protein>
<keyword evidence="2" id="KW-1185">Reference proteome</keyword>
<evidence type="ECO:0000313" key="1">
    <source>
        <dbReference type="EMBL" id="GAA1983067.1"/>
    </source>
</evidence>
<dbReference type="EMBL" id="BAAANN010000038">
    <property type="protein sequence ID" value="GAA1983067.1"/>
    <property type="molecule type" value="Genomic_DNA"/>
</dbReference>
<proteinExistence type="predicted"/>
<accession>A0ABN2S9Z9</accession>
<name>A0ABN2S9Z9_9PSEU</name>